<evidence type="ECO:0000313" key="2">
    <source>
        <dbReference type="EMBL" id="KAE8153214.1"/>
    </source>
</evidence>
<dbReference type="AlphaFoldDB" id="A0A5N6U3R9"/>
<evidence type="ECO:0000313" key="3">
    <source>
        <dbReference type="Proteomes" id="UP000325780"/>
    </source>
</evidence>
<dbReference type="Proteomes" id="UP000325780">
    <property type="component" value="Unassembled WGS sequence"/>
</dbReference>
<keyword evidence="3" id="KW-1185">Reference proteome</keyword>
<evidence type="ECO:0000256" key="1">
    <source>
        <dbReference type="SAM" id="MobiDB-lite"/>
    </source>
</evidence>
<feature type="region of interest" description="Disordered" evidence="1">
    <location>
        <begin position="446"/>
        <end position="466"/>
    </location>
</feature>
<dbReference type="CDD" id="cd22249">
    <property type="entry name" value="UDM1_RNF168_RNF169-like"/>
    <property type="match status" value="1"/>
</dbReference>
<dbReference type="EMBL" id="ML742042">
    <property type="protein sequence ID" value="KAE8153214.1"/>
    <property type="molecule type" value="Genomic_DNA"/>
</dbReference>
<proteinExistence type="predicted"/>
<name>A0A5N6U3R9_ASPAV</name>
<accession>A0A5N6U3R9</accession>
<protein>
    <submittedName>
        <fullName evidence="2">Uncharacterized protein</fullName>
    </submittedName>
</protein>
<organism evidence="2 3">
    <name type="scientific">Aspergillus avenaceus</name>
    <dbReference type="NCBI Taxonomy" id="36643"/>
    <lineage>
        <taxon>Eukaryota</taxon>
        <taxon>Fungi</taxon>
        <taxon>Dikarya</taxon>
        <taxon>Ascomycota</taxon>
        <taxon>Pezizomycotina</taxon>
        <taxon>Eurotiomycetes</taxon>
        <taxon>Eurotiomycetidae</taxon>
        <taxon>Eurotiales</taxon>
        <taxon>Aspergillaceae</taxon>
        <taxon>Aspergillus</taxon>
        <taxon>Aspergillus subgen. Circumdati</taxon>
    </lineage>
</organism>
<sequence>MASPSDVTPDQLDMAARFLNEVFTSPKDEFLLGLINAINDEDAAGFGASRGYDVSQVTNWEALMKMATPGPYFDLRLAGGAYRFAENAFGLSELFVNSAKSTIHVDGELVESLAVNQGDVSFITKDQVRFKIQFQCAQLAGIEQSDPLFEGEMWSASNEAQKMTITGTKYFPWGDTTDTSSDFSKDFVPGAGSDISVEKLKAAAAVRVDASLESIVVAMDLVNGCMDPPEDLASSIPGPVIYTGISVLTSAIGAGLGAFVKDGVWPAAIGAGIGGVGTHVASMLVAAFNNRYVTKQSFDMKAFIRQYGQKEDDDTQQLLSLWDKIPKWIQASVGQLTNKDLEDDPKVHVGTIRSLVKSKYTKEVKAQVKEAVFTRYRWFRYFGKEKYLDVLDKEVIAKFEVDVSPDSVDKYILREISRRKAEKDKKDMTDQISVLQANISAQKLKEDNDIRTIDPGLPPEDKAAEEQRIRQKYEKEIERLEDKITQKKDQIDEDANKRNPMDIEEIQREIQRETQEKRRNERESQIDSHMPV</sequence>
<gene>
    <name evidence="2" type="ORF">BDV25DRAFT_137118</name>
</gene>
<reference evidence="2 3" key="1">
    <citation type="submission" date="2019-04" db="EMBL/GenBank/DDBJ databases">
        <title>Friends and foes A comparative genomics study of 23 Aspergillus species from section Flavi.</title>
        <authorList>
            <consortium name="DOE Joint Genome Institute"/>
            <person name="Kjaerbolling I."/>
            <person name="Vesth T."/>
            <person name="Frisvad J.C."/>
            <person name="Nybo J.L."/>
            <person name="Theobald S."/>
            <person name="Kildgaard S."/>
            <person name="Isbrandt T."/>
            <person name="Kuo A."/>
            <person name="Sato A."/>
            <person name="Lyhne E.K."/>
            <person name="Kogle M.E."/>
            <person name="Wiebenga A."/>
            <person name="Kun R.S."/>
            <person name="Lubbers R.J."/>
            <person name="Makela M.R."/>
            <person name="Barry K."/>
            <person name="Chovatia M."/>
            <person name="Clum A."/>
            <person name="Daum C."/>
            <person name="Haridas S."/>
            <person name="He G."/>
            <person name="LaButti K."/>
            <person name="Lipzen A."/>
            <person name="Mondo S."/>
            <person name="Riley R."/>
            <person name="Salamov A."/>
            <person name="Simmons B.A."/>
            <person name="Magnuson J.K."/>
            <person name="Henrissat B."/>
            <person name="Mortensen U.H."/>
            <person name="Larsen T.O."/>
            <person name="Devries R.P."/>
            <person name="Grigoriev I.V."/>
            <person name="Machida M."/>
            <person name="Baker S.E."/>
            <person name="Andersen M.R."/>
        </authorList>
    </citation>
    <scope>NUCLEOTIDE SEQUENCE [LARGE SCALE GENOMIC DNA]</scope>
    <source>
        <strain evidence="2 3">IBT 18842</strain>
    </source>
</reference>
<feature type="compositionally biased region" description="Basic and acidic residues" evidence="1">
    <location>
        <begin position="479"/>
        <end position="526"/>
    </location>
</feature>
<dbReference type="OrthoDB" id="4170804at2759"/>
<feature type="region of interest" description="Disordered" evidence="1">
    <location>
        <begin position="479"/>
        <end position="532"/>
    </location>
</feature>